<reference evidence="6 7" key="1">
    <citation type="submission" date="2017-05" db="EMBL/GenBank/DDBJ databases">
        <title>Butyricicoccus porcorum sp. nov. a butyrate-producing bacterium from the swine intestinal tract.</title>
        <authorList>
            <person name="Trachsel J."/>
            <person name="Humphrey S."/>
            <person name="Allen H.K."/>
        </authorList>
    </citation>
    <scope>NUCLEOTIDE SEQUENCE [LARGE SCALE GENOMIC DNA]</scope>
    <source>
        <strain evidence="6">BB10</strain>
    </source>
</reference>
<dbReference type="InterPro" id="IPR001789">
    <property type="entry name" value="Sig_transdc_resp-reg_receiver"/>
</dbReference>
<name>A0A252F6G1_9FIRM</name>
<evidence type="ECO:0000313" key="6">
    <source>
        <dbReference type="EMBL" id="OUM21344.1"/>
    </source>
</evidence>
<dbReference type="InterPro" id="IPR013972">
    <property type="entry name" value="YcbB"/>
</dbReference>
<gene>
    <name evidence="6" type="ORF">CBW42_01880</name>
</gene>
<evidence type="ECO:0000256" key="4">
    <source>
        <dbReference type="PROSITE-ProRule" id="PRU00169"/>
    </source>
</evidence>
<dbReference type="Gene3D" id="3.40.50.2300">
    <property type="match status" value="1"/>
</dbReference>
<sequence>MDKTFLIIDDDPAVCKMLELLIRSNGLGRVVCVLHSGESAVGEVLFYQPDIVLLDMVLPVTGGVTIVRQLVSSGFAGKCVMLSQISDRQMISRAYEAGILFFLNKPINAIEVVSVLRSAMELVHLKQTMNTIRSTVLSVPDESQNPQPLSIEAQLSDIFRDLGLIGTAGIEDIQAVLLKIIAHRRESREPYQLKEIYSAVCQSRGKDSDAAQRALEQRIRRTIQKSLSTIAQIGCADYYDSVFTEYAALLFDFRQVQQEMKHIRSPREEQGKINTKKFMEGILSRITV</sequence>
<dbReference type="OrthoDB" id="1684633at2"/>
<dbReference type="InterPro" id="IPR050595">
    <property type="entry name" value="Bact_response_regulator"/>
</dbReference>
<dbReference type="Proteomes" id="UP000194903">
    <property type="component" value="Unassembled WGS sequence"/>
</dbReference>
<dbReference type="RefSeq" id="WP_087017191.1">
    <property type="nucleotide sequence ID" value="NZ_CP178353.1"/>
</dbReference>
<comment type="caution">
    <text evidence="6">The sequence shown here is derived from an EMBL/GenBank/DDBJ whole genome shotgun (WGS) entry which is preliminary data.</text>
</comment>
<proteinExistence type="predicted"/>
<dbReference type="Pfam" id="PF08664">
    <property type="entry name" value="YcbB"/>
    <property type="match status" value="1"/>
</dbReference>
<evidence type="ECO:0000259" key="5">
    <source>
        <dbReference type="PROSITE" id="PS50110"/>
    </source>
</evidence>
<dbReference type="AlphaFoldDB" id="A0A252F6G1"/>
<dbReference type="PROSITE" id="PS50110">
    <property type="entry name" value="RESPONSE_REGULATORY"/>
    <property type="match status" value="1"/>
</dbReference>
<dbReference type="SUPFAM" id="SSF52172">
    <property type="entry name" value="CheY-like"/>
    <property type="match status" value="1"/>
</dbReference>
<dbReference type="Pfam" id="PF00072">
    <property type="entry name" value="Response_reg"/>
    <property type="match status" value="1"/>
</dbReference>
<dbReference type="PANTHER" id="PTHR44591:SF3">
    <property type="entry name" value="RESPONSE REGULATORY DOMAIN-CONTAINING PROTEIN"/>
    <property type="match status" value="1"/>
</dbReference>
<dbReference type="GO" id="GO:0000160">
    <property type="term" value="P:phosphorelay signal transduction system"/>
    <property type="evidence" value="ECO:0007669"/>
    <property type="project" value="InterPro"/>
</dbReference>
<evidence type="ECO:0000256" key="3">
    <source>
        <dbReference type="ARBA" id="ARBA00024867"/>
    </source>
</evidence>
<feature type="modified residue" description="4-aspartylphosphate" evidence="4">
    <location>
        <position position="55"/>
    </location>
</feature>
<feature type="domain" description="Response regulatory" evidence="5">
    <location>
        <begin position="4"/>
        <end position="120"/>
    </location>
</feature>
<evidence type="ECO:0000256" key="2">
    <source>
        <dbReference type="ARBA" id="ARBA00022553"/>
    </source>
</evidence>
<organism evidence="6 7">
    <name type="scientific">Butyricicoccus porcorum</name>
    <dbReference type="NCBI Taxonomy" id="1945634"/>
    <lineage>
        <taxon>Bacteria</taxon>
        <taxon>Bacillati</taxon>
        <taxon>Bacillota</taxon>
        <taxon>Clostridia</taxon>
        <taxon>Eubacteriales</taxon>
        <taxon>Butyricicoccaceae</taxon>
        <taxon>Butyricicoccus</taxon>
    </lineage>
</organism>
<keyword evidence="2 4" id="KW-0597">Phosphoprotein</keyword>
<evidence type="ECO:0000313" key="7">
    <source>
        <dbReference type="Proteomes" id="UP000194903"/>
    </source>
</evidence>
<keyword evidence="7" id="KW-1185">Reference proteome</keyword>
<dbReference type="InterPro" id="IPR011006">
    <property type="entry name" value="CheY-like_superfamily"/>
</dbReference>
<dbReference type="PANTHER" id="PTHR44591">
    <property type="entry name" value="STRESS RESPONSE REGULATOR PROTEIN 1"/>
    <property type="match status" value="1"/>
</dbReference>
<protein>
    <recommendedName>
        <fullName evidence="1">Stage 0 sporulation protein A homolog</fullName>
    </recommendedName>
</protein>
<accession>A0A252F6G1</accession>
<comment type="function">
    <text evidence="3">May play the central regulatory role in sporulation. It may be an element of the effector pathway responsible for the activation of sporulation genes in response to nutritional stress. Spo0A may act in concert with spo0H (a sigma factor) to control the expression of some genes that are critical to the sporulation process.</text>
</comment>
<dbReference type="SMART" id="SM00448">
    <property type="entry name" value="REC"/>
    <property type="match status" value="1"/>
</dbReference>
<dbReference type="EMBL" id="NHOC01000002">
    <property type="protein sequence ID" value="OUM21344.1"/>
    <property type="molecule type" value="Genomic_DNA"/>
</dbReference>
<evidence type="ECO:0000256" key="1">
    <source>
        <dbReference type="ARBA" id="ARBA00018672"/>
    </source>
</evidence>